<feature type="domain" description="Ferrous iron transporter FeoA-like" evidence="2">
    <location>
        <begin position="1"/>
        <end position="70"/>
    </location>
</feature>
<gene>
    <name evidence="3" type="ordered locus">Sterm_0636</name>
</gene>
<name>D1AP35_SEBTE</name>
<dbReference type="Gene3D" id="2.30.30.90">
    <property type="match status" value="1"/>
</dbReference>
<dbReference type="EMBL" id="CP001739">
    <property type="protein sequence ID" value="ACZ07509.1"/>
    <property type="molecule type" value="Genomic_DNA"/>
</dbReference>
<sequence length="71" mass="7912">MTLLQAKAGDKFRIKEIKEKKLNMRLLSLGVCNGDSCFMENAANGNILMKTTETKIVLSNNLAQKIEIEVV</sequence>
<evidence type="ECO:0000256" key="1">
    <source>
        <dbReference type="ARBA" id="ARBA00023004"/>
    </source>
</evidence>
<protein>
    <submittedName>
        <fullName evidence="3">FeoA family protein</fullName>
    </submittedName>
</protein>
<evidence type="ECO:0000313" key="4">
    <source>
        <dbReference type="Proteomes" id="UP000000845"/>
    </source>
</evidence>
<reference evidence="3 4" key="2">
    <citation type="journal article" date="2010" name="Stand. Genomic Sci.">
        <title>Complete genome sequence of Sebaldella termitidis type strain (NCTC 11300).</title>
        <authorList>
            <person name="Harmon-Smith M."/>
            <person name="Celia L."/>
            <person name="Chertkov O."/>
            <person name="Lapidus A."/>
            <person name="Copeland A."/>
            <person name="Glavina Del Rio T."/>
            <person name="Nolan M."/>
            <person name="Lucas S."/>
            <person name="Tice H."/>
            <person name="Cheng J.F."/>
            <person name="Han C."/>
            <person name="Detter J.C."/>
            <person name="Bruce D."/>
            <person name="Goodwin L."/>
            <person name="Pitluck S."/>
            <person name="Pati A."/>
            <person name="Liolios K."/>
            <person name="Ivanova N."/>
            <person name="Mavromatis K."/>
            <person name="Mikhailova N."/>
            <person name="Chen A."/>
            <person name="Palaniappan K."/>
            <person name="Land M."/>
            <person name="Hauser L."/>
            <person name="Chang Y.J."/>
            <person name="Jeffries C.D."/>
            <person name="Brettin T."/>
            <person name="Goker M."/>
            <person name="Beck B."/>
            <person name="Bristow J."/>
            <person name="Eisen J.A."/>
            <person name="Markowitz V."/>
            <person name="Hugenholtz P."/>
            <person name="Kyrpides N.C."/>
            <person name="Klenk H.P."/>
            <person name="Chen F."/>
        </authorList>
    </citation>
    <scope>NUCLEOTIDE SEQUENCE [LARGE SCALE GENOMIC DNA]</scope>
    <source>
        <strain evidence="4">ATCC 33386 / NCTC 11300</strain>
    </source>
</reference>
<keyword evidence="4" id="KW-1185">Reference proteome</keyword>
<dbReference type="HOGENOM" id="CLU_2737746_0_0_0"/>
<evidence type="ECO:0000259" key="2">
    <source>
        <dbReference type="SMART" id="SM00899"/>
    </source>
</evidence>
<dbReference type="RefSeq" id="WP_012860105.1">
    <property type="nucleotide sequence ID" value="NC_013517.1"/>
</dbReference>
<keyword evidence="1" id="KW-0408">Iron</keyword>
<dbReference type="AlphaFoldDB" id="D1AP35"/>
<dbReference type="SMART" id="SM00899">
    <property type="entry name" value="FeoA"/>
    <property type="match status" value="1"/>
</dbReference>
<dbReference type="InterPro" id="IPR008988">
    <property type="entry name" value="Transcriptional_repressor_C"/>
</dbReference>
<dbReference type="STRING" id="526218.Sterm_0636"/>
<organism evidence="3 4">
    <name type="scientific">Sebaldella termitidis (strain ATCC 33386 / NCTC 11300)</name>
    <dbReference type="NCBI Taxonomy" id="526218"/>
    <lineage>
        <taxon>Bacteria</taxon>
        <taxon>Fusobacteriati</taxon>
        <taxon>Fusobacteriota</taxon>
        <taxon>Fusobacteriia</taxon>
        <taxon>Fusobacteriales</taxon>
        <taxon>Leptotrichiaceae</taxon>
        <taxon>Sebaldella</taxon>
    </lineage>
</organism>
<dbReference type="InterPro" id="IPR038157">
    <property type="entry name" value="FeoA_core_dom"/>
</dbReference>
<dbReference type="Proteomes" id="UP000000845">
    <property type="component" value="Chromosome"/>
</dbReference>
<dbReference type="InterPro" id="IPR007167">
    <property type="entry name" value="Fe-transptr_FeoA-like"/>
</dbReference>
<accession>D1AP35</accession>
<reference evidence="4" key="1">
    <citation type="submission" date="2009-09" db="EMBL/GenBank/DDBJ databases">
        <title>The complete chromosome of Sebaldella termitidis ATCC 33386.</title>
        <authorList>
            <consortium name="US DOE Joint Genome Institute (JGI-PGF)"/>
            <person name="Lucas S."/>
            <person name="Copeland A."/>
            <person name="Lapidus A."/>
            <person name="Glavina del Rio T."/>
            <person name="Dalin E."/>
            <person name="Tice H."/>
            <person name="Bruce D."/>
            <person name="Goodwin L."/>
            <person name="Pitluck S."/>
            <person name="Kyrpides N."/>
            <person name="Mavromatis K."/>
            <person name="Ivanova N."/>
            <person name="Mikhailova N."/>
            <person name="Sims D."/>
            <person name="Meincke L."/>
            <person name="Brettin T."/>
            <person name="Detter J.C."/>
            <person name="Han C."/>
            <person name="Larimer F."/>
            <person name="Land M."/>
            <person name="Hauser L."/>
            <person name="Markowitz V."/>
            <person name="Cheng J.F."/>
            <person name="Hugenholtz P."/>
            <person name="Woyke T."/>
            <person name="Wu D."/>
            <person name="Eisen J.A."/>
        </authorList>
    </citation>
    <scope>NUCLEOTIDE SEQUENCE [LARGE SCALE GENOMIC DNA]</scope>
    <source>
        <strain evidence="4">ATCC 33386 / NCTC 11300</strain>
    </source>
</reference>
<dbReference type="KEGG" id="str:Sterm_0636"/>
<proteinExistence type="predicted"/>
<dbReference type="SUPFAM" id="SSF50037">
    <property type="entry name" value="C-terminal domain of transcriptional repressors"/>
    <property type="match status" value="1"/>
</dbReference>
<dbReference type="GO" id="GO:0046914">
    <property type="term" value="F:transition metal ion binding"/>
    <property type="evidence" value="ECO:0007669"/>
    <property type="project" value="InterPro"/>
</dbReference>
<evidence type="ECO:0000313" key="3">
    <source>
        <dbReference type="EMBL" id="ACZ07509.1"/>
    </source>
</evidence>
<dbReference type="eggNOG" id="COG1918">
    <property type="taxonomic scope" value="Bacteria"/>
</dbReference>
<dbReference type="Pfam" id="PF04023">
    <property type="entry name" value="FeoA"/>
    <property type="match status" value="1"/>
</dbReference>